<dbReference type="AlphaFoldDB" id="A0A679HUK4"/>
<dbReference type="PANTHER" id="PTHR10794">
    <property type="entry name" value="ABHYDROLASE DOMAIN-CONTAINING PROTEIN"/>
    <property type="match status" value="1"/>
</dbReference>
<dbReference type="RefSeq" id="WP_162049216.1">
    <property type="nucleotide sequence ID" value="NZ_AP019011.1"/>
</dbReference>
<dbReference type="GO" id="GO:0047372">
    <property type="term" value="F:monoacylglycerol lipase activity"/>
    <property type="evidence" value="ECO:0007669"/>
    <property type="project" value="TreeGrafter"/>
</dbReference>
<dbReference type="InterPro" id="IPR029058">
    <property type="entry name" value="AB_hydrolase_fold"/>
</dbReference>
<protein>
    <submittedName>
        <fullName evidence="2">Alpha/beta hydrolase</fullName>
    </submittedName>
</protein>
<dbReference type="InterPro" id="IPR012020">
    <property type="entry name" value="ABHD4"/>
</dbReference>
<dbReference type="InterPro" id="IPR050960">
    <property type="entry name" value="AB_hydrolase_4_sf"/>
</dbReference>
<evidence type="ECO:0000313" key="2">
    <source>
        <dbReference type="EMBL" id="BBU67812.1"/>
    </source>
</evidence>
<proteinExistence type="inferred from homology"/>
<dbReference type="Proteomes" id="UP000463961">
    <property type="component" value="Chromosome"/>
</dbReference>
<dbReference type="OrthoDB" id="332676at2"/>
<reference evidence="3" key="1">
    <citation type="submission" date="2020-01" db="EMBL/GenBank/DDBJ databases">
        <title>Phosphoaccumulans saitamaens gen. nov., sp. nov., a polyphosphate accumulating bacterium isolated from surface river water.</title>
        <authorList>
            <person name="Watanabe K."/>
            <person name="Suda W."/>
        </authorList>
    </citation>
    <scope>NUCLEOTIDE SEQUENCE [LARGE SCALE GENOMIC DNA]</scope>
    <source>
        <strain evidence="3">ICHIAU1</strain>
    </source>
</reference>
<dbReference type="PANTHER" id="PTHR10794:SF94">
    <property type="entry name" value="ESTERASE YHET-RELATED"/>
    <property type="match status" value="1"/>
</dbReference>
<gene>
    <name evidence="2" type="ORF">ICHIAU1_00950</name>
</gene>
<dbReference type="Pfam" id="PF00561">
    <property type="entry name" value="Abhydrolase_1"/>
    <property type="match status" value="1"/>
</dbReference>
<dbReference type="GO" id="GO:0034338">
    <property type="term" value="F:short-chain carboxylesterase activity"/>
    <property type="evidence" value="ECO:0007669"/>
    <property type="project" value="TreeGrafter"/>
</dbReference>
<name>A0A679HUK4_9RHOO</name>
<dbReference type="PIRSF" id="PIRSF005211">
    <property type="entry name" value="Ab_hydro_YheT"/>
    <property type="match status" value="1"/>
</dbReference>
<dbReference type="Gene3D" id="3.40.50.1820">
    <property type="entry name" value="alpha/beta hydrolase"/>
    <property type="match status" value="1"/>
</dbReference>
<dbReference type="SUPFAM" id="SSF53474">
    <property type="entry name" value="alpha/beta-Hydrolases"/>
    <property type="match status" value="1"/>
</dbReference>
<sequence length="326" mass="36047">MLPLSPYQAPFFLFNGHLQTLWPVWLNLRKPVVAWPRERWDTPDGDFIDVDCINQGAIDQPVVIFFHGLEGSSQSHYARGMAAVLQQIGWTGFMPHFRGCSGELNRLPRAYHSGDSAEIDWILRHFKQRDPQRTYFAAGVSLGGNALMKWLGEQGAAANQVIQAAAAVSPPMDVGACGAWLDQGANRSVYTQHFLRTMKLQSEARLERFPGLFDATRMRAASTLREFDDTVTAPLHGFNSVDDYWTQASALPVLNGIRTPTLLLMPRNDPFLPASCYPMQTPASVTLETPATGGHVGFSGGRGTGKDLWLPSRIINFFAQSIGIKT</sequence>
<organism evidence="2 3">
    <name type="scientific">Fluviibacter phosphoraccumulans</name>
    <dbReference type="NCBI Taxonomy" id="1751046"/>
    <lineage>
        <taxon>Bacteria</taxon>
        <taxon>Pseudomonadati</taxon>
        <taxon>Pseudomonadota</taxon>
        <taxon>Betaproteobacteria</taxon>
        <taxon>Rhodocyclales</taxon>
        <taxon>Fluviibacteraceae</taxon>
        <taxon>Fluviibacter</taxon>
    </lineage>
</organism>
<evidence type="ECO:0000256" key="1">
    <source>
        <dbReference type="ARBA" id="ARBA00010884"/>
    </source>
</evidence>
<keyword evidence="3" id="KW-1185">Reference proteome</keyword>
<dbReference type="InterPro" id="IPR000073">
    <property type="entry name" value="AB_hydrolase_1"/>
</dbReference>
<comment type="similarity">
    <text evidence="1">Belongs to the AB hydrolase superfamily. AB hydrolase 4 family.</text>
</comment>
<evidence type="ECO:0000313" key="3">
    <source>
        <dbReference type="Proteomes" id="UP000463961"/>
    </source>
</evidence>
<keyword evidence="2" id="KW-0378">Hydrolase</keyword>
<dbReference type="EMBL" id="AP022345">
    <property type="protein sequence ID" value="BBU67812.1"/>
    <property type="molecule type" value="Genomic_DNA"/>
</dbReference>
<accession>A0A679HUK4</accession>